<keyword evidence="3" id="KW-1185">Reference proteome</keyword>
<evidence type="ECO:0000256" key="1">
    <source>
        <dbReference type="SAM" id="MobiDB-lite"/>
    </source>
</evidence>
<feature type="region of interest" description="Disordered" evidence="1">
    <location>
        <begin position="72"/>
        <end position="93"/>
    </location>
</feature>
<sequence>MIHFPLRAWSHGTLPRRLLRDRRRPGAGAGRQWSFEQTTDTMSTHDTPLYAPAARREGRRLCEKWDVDTRCANSNNNNNNKTKRQRCAKAAHSASSALAPLSSGWSSPSPSFLVPHPSCKGKAIAKLELAVVKAMQDRQLCSVAIV</sequence>
<protein>
    <submittedName>
        <fullName evidence="2">Os03g0723500 protein</fullName>
    </submittedName>
</protein>
<dbReference type="PaxDb" id="39947-A0A0P0W301"/>
<dbReference type="Proteomes" id="UP000059680">
    <property type="component" value="Chromosome 3"/>
</dbReference>
<dbReference type="InParanoid" id="A0A0P0W301"/>
<dbReference type="EMBL" id="AP014959">
    <property type="protein sequence ID" value="BAS86143.1"/>
    <property type="molecule type" value="Genomic_DNA"/>
</dbReference>
<proteinExistence type="predicted"/>
<reference evidence="3" key="1">
    <citation type="journal article" date="2005" name="Nature">
        <title>The map-based sequence of the rice genome.</title>
        <authorList>
            <consortium name="International rice genome sequencing project (IRGSP)"/>
            <person name="Matsumoto T."/>
            <person name="Wu J."/>
            <person name="Kanamori H."/>
            <person name="Katayose Y."/>
            <person name="Fujisawa M."/>
            <person name="Namiki N."/>
            <person name="Mizuno H."/>
            <person name="Yamamoto K."/>
            <person name="Antonio B.A."/>
            <person name="Baba T."/>
            <person name="Sakata K."/>
            <person name="Nagamura Y."/>
            <person name="Aoki H."/>
            <person name="Arikawa K."/>
            <person name="Arita K."/>
            <person name="Bito T."/>
            <person name="Chiden Y."/>
            <person name="Fujitsuka N."/>
            <person name="Fukunaka R."/>
            <person name="Hamada M."/>
            <person name="Harada C."/>
            <person name="Hayashi A."/>
            <person name="Hijishita S."/>
            <person name="Honda M."/>
            <person name="Hosokawa S."/>
            <person name="Ichikawa Y."/>
            <person name="Idonuma A."/>
            <person name="Iijima M."/>
            <person name="Ikeda M."/>
            <person name="Ikeno M."/>
            <person name="Ito K."/>
            <person name="Ito S."/>
            <person name="Ito T."/>
            <person name="Ito Y."/>
            <person name="Ito Y."/>
            <person name="Iwabuchi A."/>
            <person name="Kamiya K."/>
            <person name="Karasawa W."/>
            <person name="Kurita K."/>
            <person name="Katagiri S."/>
            <person name="Kikuta A."/>
            <person name="Kobayashi H."/>
            <person name="Kobayashi N."/>
            <person name="Machita K."/>
            <person name="Maehara T."/>
            <person name="Masukawa M."/>
            <person name="Mizubayashi T."/>
            <person name="Mukai Y."/>
            <person name="Nagasaki H."/>
            <person name="Nagata Y."/>
            <person name="Naito S."/>
            <person name="Nakashima M."/>
            <person name="Nakama Y."/>
            <person name="Nakamichi Y."/>
            <person name="Nakamura M."/>
            <person name="Meguro A."/>
            <person name="Negishi M."/>
            <person name="Ohta I."/>
            <person name="Ohta T."/>
            <person name="Okamoto M."/>
            <person name="Ono N."/>
            <person name="Saji S."/>
            <person name="Sakaguchi M."/>
            <person name="Sakai K."/>
            <person name="Shibata M."/>
            <person name="Shimokawa T."/>
            <person name="Song J."/>
            <person name="Takazaki Y."/>
            <person name="Terasawa K."/>
            <person name="Tsugane M."/>
            <person name="Tsuji K."/>
            <person name="Ueda S."/>
            <person name="Waki K."/>
            <person name="Yamagata H."/>
            <person name="Yamamoto M."/>
            <person name="Yamamoto S."/>
            <person name="Yamane H."/>
            <person name="Yoshiki S."/>
            <person name="Yoshihara R."/>
            <person name="Yukawa K."/>
            <person name="Zhong H."/>
            <person name="Yano M."/>
            <person name="Yuan Q."/>
            <person name="Ouyang S."/>
            <person name="Liu J."/>
            <person name="Jones K.M."/>
            <person name="Gansberger K."/>
            <person name="Moffat K."/>
            <person name="Hill J."/>
            <person name="Bera J."/>
            <person name="Fadrosh D."/>
            <person name="Jin S."/>
            <person name="Johri S."/>
            <person name="Kim M."/>
            <person name="Overton L."/>
            <person name="Reardon M."/>
            <person name="Tsitrin T."/>
            <person name="Vuong H."/>
            <person name="Weaver B."/>
            <person name="Ciecko A."/>
            <person name="Tallon L."/>
            <person name="Jackson J."/>
            <person name="Pai G."/>
            <person name="Aken S.V."/>
            <person name="Utterback T."/>
            <person name="Reidmuller S."/>
            <person name="Feldblyum T."/>
            <person name="Hsiao J."/>
            <person name="Zismann V."/>
            <person name="Iobst S."/>
            <person name="de Vazeille A.R."/>
            <person name="Buell C.R."/>
            <person name="Ying K."/>
            <person name="Li Y."/>
            <person name="Lu T."/>
            <person name="Huang Y."/>
            <person name="Zhao Q."/>
            <person name="Feng Q."/>
            <person name="Zhang L."/>
            <person name="Zhu J."/>
            <person name="Weng Q."/>
            <person name="Mu J."/>
            <person name="Lu Y."/>
            <person name="Fan D."/>
            <person name="Liu Y."/>
            <person name="Guan J."/>
            <person name="Zhang Y."/>
            <person name="Yu S."/>
            <person name="Liu X."/>
            <person name="Zhang Y."/>
            <person name="Hong G."/>
            <person name="Han B."/>
            <person name="Choisne N."/>
            <person name="Demange N."/>
            <person name="Orjeda G."/>
            <person name="Samain S."/>
            <person name="Cattolico L."/>
            <person name="Pelletier E."/>
            <person name="Couloux A."/>
            <person name="Segurens B."/>
            <person name="Wincker P."/>
            <person name="D'Hont A."/>
            <person name="Scarpelli C."/>
            <person name="Weissenbach J."/>
            <person name="Salanoubat M."/>
            <person name="Quetier F."/>
            <person name="Yu Y."/>
            <person name="Kim H.R."/>
            <person name="Rambo T."/>
            <person name="Currie J."/>
            <person name="Collura K."/>
            <person name="Luo M."/>
            <person name="Yang T."/>
            <person name="Ammiraju J.S.S."/>
            <person name="Engler F."/>
            <person name="Soderlund C."/>
            <person name="Wing R.A."/>
            <person name="Palmer L.E."/>
            <person name="de la Bastide M."/>
            <person name="Spiegel L."/>
            <person name="Nascimento L."/>
            <person name="Zutavern T."/>
            <person name="O'Shaughnessy A."/>
            <person name="Dike S."/>
            <person name="Dedhia N."/>
            <person name="Preston R."/>
            <person name="Balija V."/>
            <person name="McCombie W.R."/>
            <person name="Chow T."/>
            <person name="Chen H."/>
            <person name="Chung M."/>
            <person name="Chen C."/>
            <person name="Shaw J."/>
            <person name="Wu H."/>
            <person name="Hsiao K."/>
            <person name="Chao Y."/>
            <person name="Chu M."/>
            <person name="Cheng C."/>
            <person name="Hour A."/>
            <person name="Lee P."/>
            <person name="Lin S."/>
            <person name="Lin Y."/>
            <person name="Liou J."/>
            <person name="Liu S."/>
            <person name="Hsing Y."/>
            <person name="Raghuvanshi S."/>
            <person name="Mohanty A."/>
            <person name="Bharti A.K."/>
            <person name="Gaur A."/>
            <person name="Gupta V."/>
            <person name="Kumar D."/>
            <person name="Ravi V."/>
            <person name="Vij S."/>
            <person name="Kapur A."/>
            <person name="Khurana P."/>
            <person name="Khurana P."/>
            <person name="Khurana J.P."/>
            <person name="Tyagi A.K."/>
            <person name="Gaikwad K."/>
            <person name="Singh A."/>
            <person name="Dalal V."/>
            <person name="Srivastava S."/>
            <person name="Dixit A."/>
            <person name="Pal A.K."/>
            <person name="Ghazi I.A."/>
            <person name="Yadav M."/>
            <person name="Pandit A."/>
            <person name="Bhargava A."/>
            <person name="Sureshbabu K."/>
            <person name="Batra K."/>
            <person name="Sharma T.R."/>
            <person name="Mohapatra T."/>
            <person name="Singh N.K."/>
            <person name="Messing J."/>
            <person name="Nelson A.B."/>
            <person name="Fuks G."/>
            <person name="Kavchok S."/>
            <person name="Keizer G."/>
            <person name="Linton E."/>
            <person name="Llaca V."/>
            <person name="Song R."/>
            <person name="Tanyolac B."/>
            <person name="Young S."/>
            <person name="Ho-Il K."/>
            <person name="Hahn J.H."/>
            <person name="Sangsakoo G."/>
            <person name="Vanavichit A."/>
            <person name="de Mattos Luiz.A.T."/>
            <person name="Zimmer P.D."/>
            <person name="Malone G."/>
            <person name="Dellagostin O."/>
            <person name="de Oliveira A.C."/>
            <person name="Bevan M."/>
            <person name="Bancroft I."/>
            <person name="Minx P."/>
            <person name="Cordum H."/>
            <person name="Wilson R."/>
            <person name="Cheng Z."/>
            <person name="Jin W."/>
            <person name="Jiang J."/>
            <person name="Leong S.A."/>
            <person name="Iwama H."/>
            <person name="Gojobori T."/>
            <person name="Itoh T."/>
            <person name="Niimura Y."/>
            <person name="Fujii Y."/>
            <person name="Habara T."/>
            <person name="Sakai H."/>
            <person name="Sato Y."/>
            <person name="Wilson G."/>
            <person name="Kumar K."/>
            <person name="McCouch S."/>
            <person name="Juretic N."/>
            <person name="Hoen D."/>
            <person name="Wright S."/>
            <person name="Bruskiewich R."/>
            <person name="Bureau T."/>
            <person name="Miyao A."/>
            <person name="Hirochika H."/>
            <person name="Nishikawa T."/>
            <person name="Kadowaki K."/>
            <person name="Sugiura M."/>
            <person name="Burr B."/>
            <person name="Sasaki T."/>
        </authorList>
    </citation>
    <scope>NUCLEOTIDE SEQUENCE [LARGE SCALE GENOMIC DNA]</scope>
    <source>
        <strain evidence="3">cv. Nipponbare</strain>
    </source>
</reference>
<reference evidence="2 3" key="3">
    <citation type="journal article" date="2013" name="Rice">
        <title>Improvement of the Oryza sativa Nipponbare reference genome using next generation sequence and optical map data.</title>
        <authorList>
            <person name="Kawahara Y."/>
            <person name="de la Bastide M."/>
            <person name="Hamilton J.P."/>
            <person name="Kanamori H."/>
            <person name="McCombie W.R."/>
            <person name="Ouyang S."/>
            <person name="Schwartz D.C."/>
            <person name="Tanaka T."/>
            <person name="Wu J."/>
            <person name="Zhou S."/>
            <person name="Childs K.L."/>
            <person name="Davidson R.M."/>
            <person name="Lin H."/>
            <person name="Quesada-Ocampo L."/>
            <person name="Vaillancourt B."/>
            <person name="Sakai H."/>
            <person name="Lee S.S."/>
            <person name="Kim J."/>
            <person name="Numa H."/>
            <person name="Itoh T."/>
            <person name="Buell C.R."/>
            <person name="Matsumoto T."/>
        </authorList>
    </citation>
    <scope>NUCLEOTIDE SEQUENCE [LARGE SCALE GENOMIC DNA]</scope>
    <source>
        <strain evidence="3">cv. Nipponbare</strain>
    </source>
</reference>
<name>A0A0P0W301_ORYSJ</name>
<reference evidence="2 3" key="2">
    <citation type="journal article" date="2013" name="Plant Cell Physiol.">
        <title>Rice Annotation Project Database (RAP-DB): an integrative and interactive database for rice genomics.</title>
        <authorList>
            <person name="Sakai H."/>
            <person name="Lee S.S."/>
            <person name="Tanaka T."/>
            <person name="Numa H."/>
            <person name="Kim J."/>
            <person name="Kawahara Y."/>
            <person name="Wakimoto H."/>
            <person name="Yang C.C."/>
            <person name="Iwamoto M."/>
            <person name="Abe T."/>
            <person name="Yamada Y."/>
            <person name="Muto A."/>
            <person name="Inokuchi H."/>
            <person name="Ikemura T."/>
            <person name="Matsumoto T."/>
            <person name="Sasaki T."/>
            <person name="Itoh T."/>
        </authorList>
    </citation>
    <scope>NUCLEOTIDE SEQUENCE [LARGE SCALE GENOMIC DNA]</scope>
    <source>
        <strain evidence="3">cv. Nipponbare</strain>
    </source>
</reference>
<dbReference type="AlphaFoldDB" id="A0A0P0W301"/>
<gene>
    <name evidence="2" type="ordered locus">Os03g0723500</name>
    <name evidence="2" type="ORF">OSNPB_030723500</name>
</gene>
<evidence type="ECO:0000313" key="3">
    <source>
        <dbReference type="Proteomes" id="UP000059680"/>
    </source>
</evidence>
<evidence type="ECO:0000313" key="2">
    <source>
        <dbReference type="EMBL" id="BAS86143.1"/>
    </source>
</evidence>
<organism evidence="2 3">
    <name type="scientific">Oryza sativa subsp. japonica</name>
    <name type="common">Rice</name>
    <dbReference type="NCBI Taxonomy" id="39947"/>
    <lineage>
        <taxon>Eukaryota</taxon>
        <taxon>Viridiplantae</taxon>
        <taxon>Streptophyta</taxon>
        <taxon>Embryophyta</taxon>
        <taxon>Tracheophyta</taxon>
        <taxon>Spermatophyta</taxon>
        <taxon>Magnoliopsida</taxon>
        <taxon>Liliopsida</taxon>
        <taxon>Poales</taxon>
        <taxon>Poaceae</taxon>
        <taxon>BOP clade</taxon>
        <taxon>Oryzoideae</taxon>
        <taxon>Oryzeae</taxon>
        <taxon>Oryzinae</taxon>
        <taxon>Oryza</taxon>
        <taxon>Oryza sativa</taxon>
    </lineage>
</organism>
<accession>A0A0P0W301</accession>